<comment type="caution">
    <text evidence="4">The sequence shown here is derived from an EMBL/GenBank/DDBJ whole genome shotgun (WGS) entry which is preliminary data.</text>
</comment>
<keyword evidence="5" id="KW-1185">Reference proteome</keyword>
<dbReference type="InterPro" id="IPR055411">
    <property type="entry name" value="LRR_FXL15/At3g58940/PEG3-like"/>
</dbReference>
<accession>A0AAD8RHL4</accession>
<feature type="domain" description="F-box" evidence="2">
    <location>
        <begin position="145"/>
        <end position="185"/>
    </location>
</feature>
<dbReference type="Pfam" id="PF00646">
    <property type="entry name" value="F-box"/>
    <property type="match status" value="1"/>
</dbReference>
<dbReference type="PANTHER" id="PTHR32141:SF179">
    <property type="entry name" value="F-BOX DOMAIN-CONTAINING PROTEIN"/>
    <property type="match status" value="1"/>
</dbReference>
<dbReference type="SUPFAM" id="SSF52047">
    <property type="entry name" value="RNI-like"/>
    <property type="match status" value="1"/>
</dbReference>
<reference evidence="4" key="1">
    <citation type="submission" date="2023-07" db="EMBL/GenBank/DDBJ databases">
        <title>A chromosome-level genome assembly of Lolium multiflorum.</title>
        <authorList>
            <person name="Chen Y."/>
            <person name="Copetti D."/>
            <person name="Kolliker R."/>
            <person name="Studer B."/>
        </authorList>
    </citation>
    <scope>NUCLEOTIDE SEQUENCE</scope>
    <source>
        <strain evidence="4">02402/16</strain>
        <tissue evidence="4">Leaf</tissue>
    </source>
</reference>
<evidence type="ECO:0008006" key="6">
    <source>
        <dbReference type="Google" id="ProtNLM"/>
    </source>
</evidence>
<dbReference type="InterPro" id="IPR055302">
    <property type="entry name" value="F-box_dom-containing"/>
</dbReference>
<feature type="region of interest" description="Disordered" evidence="1">
    <location>
        <begin position="62"/>
        <end position="100"/>
    </location>
</feature>
<dbReference type="Proteomes" id="UP001231189">
    <property type="component" value="Unassembled WGS sequence"/>
</dbReference>
<dbReference type="Pfam" id="PF24758">
    <property type="entry name" value="LRR_At5g56370"/>
    <property type="match status" value="1"/>
</dbReference>
<evidence type="ECO:0000259" key="2">
    <source>
        <dbReference type="Pfam" id="PF00646"/>
    </source>
</evidence>
<feature type="domain" description="F-box/LRR-repeat protein 15/At3g58940/PEG3-like LRR" evidence="3">
    <location>
        <begin position="230"/>
        <end position="407"/>
    </location>
</feature>
<dbReference type="InterPro" id="IPR001810">
    <property type="entry name" value="F-box_dom"/>
</dbReference>
<sequence>MLVHPVKASTRDDVREVNDGESPTGCSTPTDAHVSNRLLHGFRPGTFWVSASTAWLIQYTPPPRPPAAASSHNTFDEEAAAARKPQQQPPRRRPRRHRLPPAITRGTLRKLAQLVPTPPGDGDKISGLPVEDAARKQIAGGKDHISGLPDDVLGEIVALLPIKEAAGTQVISSRWRRLWRSVPLDVDCRRIPAEKGFHFRIVPRILNSNLGAIRRFRASTHHDLLGAHALDTWLRSPALDNVKELDLWYAGYFPLPPRQSMPPPSPSLSRFSATLRALTLGGCGIADDGAITFAFPQLKYLALERVTVSECSLQAIIDGCPAIECLQVHNSLGFRSVWINNSLKLRFMGVSVCYNLGTKDQLQLKELVVKNAPCLEKLLCFDTCDDRLQVSVISAPRLDTVDWLSERDIGDMITISEEWRKLLLQNKGFERPSVSFYS</sequence>
<dbReference type="InterPro" id="IPR053781">
    <property type="entry name" value="F-box_AtFBL13-like"/>
</dbReference>
<organism evidence="4 5">
    <name type="scientific">Lolium multiflorum</name>
    <name type="common">Italian ryegrass</name>
    <name type="synonym">Lolium perenne subsp. multiflorum</name>
    <dbReference type="NCBI Taxonomy" id="4521"/>
    <lineage>
        <taxon>Eukaryota</taxon>
        <taxon>Viridiplantae</taxon>
        <taxon>Streptophyta</taxon>
        <taxon>Embryophyta</taxon>
        <taxon>Tracheophyta</taxon>
        <taxon>Spermatophyta</taxon>
        <taxon>Magnoliopsida</taxon>
        <taxon>Liliopsida</taxon>
        <taxon>Poales</taxon>
        <taxon>Poaceae</taxon>
        <taxon>BOP clade</taxon>
        <taxon>Pooideae</taxon>
        <taxon>Poodae</taxon>
        <taxon>Poeae</taxon>
        <taxon>Poeae Chloroplast Group 2 (Poeae type)</taxon>
        <taxon>Loliodinae</taxon>
        <taxon>Loliinae</taxon>
        <taxon>Lolium</taxon>
    </lineage>
</organism>
<dbReference type="AlphaFoldDB" id="A0AAD8RHL4"/>
<feature type="region of interest" description="Disordered" evidence="1">
    <location>
        <begin position="1"/>
        <end position="32"/>
    </location>
</feature>
<feature type="compositionally biased region" description="Basic residues" evidence="1">
    <location>
        <begin position="90"/>
        <end position="99"/>
    </location>
</feature>
<evidence type="ECO:0000313" key="5">
    <source>
        <dbReference type="Proteomes" id="UP001231189"/>
    </source>
</evidence>
<name>A0AAD8RHL4_LOLMU</name>
<protein>
    <recommendedName>
        <fullName evidence="6">F-box domain-containing protein</fullName>
    </recommendedName>
</protein>
<dbReference type="SUPFAM" id="SSF81383">
    <property type="entry name" value="F-box domain"/>
    <property type="match status" value="1"/>
</dbReference>
<dbReference type="CDD" id="cd22160">
    <property type="entry name" value="F-box_AtFBL13-like"/>
    <property type="match status" value="1"/>
</dbReference>
<gene>
    <name evidence="4" type="ORF">QYE76_000338</name>
</gene>
<feature type="compositionally biased region" description="Basic and acidic residues" evidence="1">
    <location>
        <begin position="9"/>
        <end position="18"/>
    </location>
</feature>
<dbReference type="PANTHER" id="PTHR32141">
    <property type="match status" value="1"/>
</dbReference>
<proteinExistence type="predicted"/>
<evidence type="ECO:0000256" key="1">
    <source>
        <dbReference type="SAM" id="MobiDB-lite"/>
    </source>
</evidence>
<dbReference type="InterPro" id="IPR036047">
    <property type="entry name" value="F-box-like_dom_sf"/>
</dbReference>
<evidence type="ECO:0000259" key="3">
    <source>
        <dbReference type="Pfam" id="PF24758"/>
    </source>
</evidence>
<dbReference type="EMBL" id="JAUUTY010000005">
    <property type="protein sequence ID" value="KAK1626023.1"/>
    <property type="molecule type" value="Genomic_DNA"/>
</dbReference>
<dbReference type="InterPro" id="IPR032675">
    <property type="entry name" value="LRR_dom_sf"/>
</dbReference>
<dbReference type="Gene3D" id="3.80.10.10">
    <property type="entry name" value="Ribonuclease Inhibitor"/>
    <property type="match status" value="1"/>
</dbReference>
<evidence type="ECO:0000313" key="4">
    <source>
        <dbReference type="EMBL" id="KAK1626023.1"/>
    </source>
</evidence>